<keyword evidence="1" id="KW-0547">Nucleotide-binding</keyword>
<evidence type="ECO:0000256" key="1">
    <source>
        <dbReference type="ARBA" id="ARBA00022741"/>
    </source>
</evidence>
<dbReference type="NCBIfam" id="TIGR00231">
    <property type="entry name" value="small_GTP"/>
    <property type="match status" value="1"/>
</dbReference>
<dbReference type="PROSITE" id="PS51420">
    <property type="entry name" value="RHO"/>
    <property type="match status" value="1"/>
</dbReference>
<dbReference type="PANTHER" id="PTHR47978">
    <property type="match status" value="1"/>
</dbReference>
<sequence>MDFEPDEPVYRVKVIVVGDSTVGKTSIISQYNSFQEDEMPHTVATLNCESINKKFNMNDELVSVHIWDTIGQEKHQGLSTAYYRNAGGAMIVYSIADTESFQKIPKWIERVRQNCLEDCKIMLVGNKSDLKESRCIEHDEGLEFSIREDILFSEMSAKTGENVTESFNQLIEGVLEAPKESKVFRQTENLALSANTKMSDYNATILHPREKPKCRC</sequence>
<accession>A0AAD1XY03</accession>
<dbReference type="GO" id="GO:0003924">
    <property type="term" value="F:GTPase activity"/>
    <property type="evidence" value="ECO:0007669"/>
    <property type="project" value="InterPro"/>
</dbReference>
<comment type="caution">
    <text evidence="2">The sequence shown here is derived from an EMBL/GenBank/DDBJ whole genome shotgun (WGS) entry which is preliminary data.</text>
</comment>
<dbReference type="Pfam" id="PF00071">
    <property type="entry name" value="Ras"/>
    <property type="match status" value="1"/>
</dbReference>
<dbReference type="InterPro" id="IPR001806">
    <property type="entry name" value="Small_GTPase"/>
</dbReference>
<evidence type="ECO:0000313" key="2">
    <source>
        <dbReference type="EMBL" id="CAI2381135.1"/>
    </source>
</evidence>
<dbReference type="SUPFAM" id="SSF52540">
    <property type="entry name" value="P-loop containing nucleoside triphosphate hydrolases"/>
    <property type="match status" value="1"/>
</dbReference>
<dbReference type="Proteomes" id="UP001295684">
    <property type="component" value="Unassembled WGS sequence"/>
</dbReference>
<dbReference type="SMART" id="SM00174">
    <property type="entry name" value="RHO"/>
    <property type="match status" value="1"/>
</dbReference>
<proteinExistence type="predicted"/>
<dbReference type="Gene3D" id="3.40.50.300">
    <property type="entry name" value="P-loop containing nucleotide triphosphate hydrolases"/>
    <property type="match status" value="1"/>
</dbReference>
<dbReference type="GO" id="GO:0005525">
    <property type="term" value="F:GTP binding"/>
    <property type="evidence" value="ECO:0007669"/>
    <property type="project" value="InterPro"/>
</dbReference>
<keyword evidence="3" id="KW-1185">Reference proteome</keyword>
<protein>
    <submittedName>
        <fullName evidence="2">Uncharacterized protein</fullName>
    </submittedName>
</protein>
<dbReference type="InterPro" id="IPR005225">
    <property type="entry name" value="Small_GTP-bd"/>
</dbReference>
<organism evidence="2 3">
    <name type="scientific">Euplotes crassus</name>
    <dbReference type="NCBI Taxonomy" id="5936"/>
    <lineage>
        <taxon>Eukaryota</taxon>
        <taxon>Sar</taxon>
        <taxon>Alveolata</taxon>
        <taxon>Ciliophora</taxon>
        <taxon>Intramacronucleata</taxon>
        <taxon>Spirotrichea</taxon>
        <taxon>Hypotrichia</taxon>
        <taxon>Euplotida</taxon>
        <taxon>Euplotidae</taxon>
        <taxon>Moneuplotes</taxon>
    </lineage>
</organism>
<dbReference type="SMART" id="SM00176">
    <property type="entry name" value="RAN"/>
    <property type="match status" value="1"/>
</dbReference>
<dbReference type="InterPro" id="IPR027417">
    <property type="entry name" value="P-loop_NTPase"/>
</dbReference>
<dbReference type="SMART" id="SM00175">
    <property type="entry name" value="RAB"/>
    <property type="match status" value="1"/>
</dbReference>
<evidence type="ECO:0000313" key="3">
    <source>
        <dbReference type="Proteomes" id="UP001295684"/>
    </source>
</evidence>
<name>A0AAD1XY03_EUPCR</name>
<dbReference type="FunFam" id="3.40.50.300:FF:001462">
    <property type="entry name" value="Small GTP-binding protein, putative"/>
    <property type="match status" value="1"/>
</dbReference>
<dbReference type="EMBL" id="CAMPGE010023166">
    <property type="protein sequence ID" value="CAI2381135.1"/>
    <property type="molecule type" value="Genomic_DNA"/>
</dbReference>
<dbReference type="CDD" id="cd00154">
    <property type="entry name" value="Rab"/>
    <property type="match status" value="1"/>
</dbReference>
<dbReference type="PROSITE" id="PS51419">
    <property type="entry name" value="RAB"/>
    <property type="match status" value="1"/>
</dbReference>
<dbReference type="PROSITE" id="PS51421">
    <property type="entry name" value="RAS"/>
    <property type="match status" value="1"/>
</dbReference>
<reference evidence="2" key="1">
    <citation type="submission" date="2023-07" db="EMBL/GenBank/DDBJ databases">
        <authorList>
            <consortium name="AG Swart"/>
            <person name="Singh M."/>
            <person name="Singh A."/>
            <person name="Seah K."/>
            <person name="Emmerich C."/>
        </authorList>
    </citation>
    <scope>NUCLEOTIDE SEQUENCE</scope>
    <source>
        <strain evidence="2">DP1</strain>
    </source>
</reference>
<dbReference type="SMART" id="SM00173">
    <property type="entry name" value="RAS"/>
    <property type="match status" value="1"/>
</dbReference>
<dbReference type="PRINTS" id="PR00449">
    <property type="entry name" value="RASTRNSFRMNG"/>
</dbReference>
<dbReference type="AlphaFoldDB" id="A0AAD1XY03"/>
<gene>
    <name evidence="2" type="ORF">ECRASSUSDP1_LOCUS22581</name>
</gene>